<feature type="binding site" evidence="8">
    <location>
        <position position="9"/>
    </location>
    <ligand>
        <name>Fe cation</name>
        <dbReference type="ChEBI" id="CHEBI:24875"/>
    </ligand>
</feature>
<gene>
    <name evidence="10" type="ORF">MBORA_19790</name>
</gene>
<dbReference type="STRING" id="66851.MBORA_19790"/>
<evidence type="ECO:0000256" key="2">
    <source>
        <dbReference type="ARBA" id="ARBA00005337"/>
    </source>
</evidence>
<dbReference type="PROSITE" id="PS50903">
    <property type="entry name" value="RUBREDOXIN_LIKE"/>
    <property type="match status" value="1"/>
</dbReference>
<evidence type="ECO:0000313" key="10">
    <source>
        <dbReference type="EMBL" id="KZX09917.1"/>
    </source>
</evidence>
<organism evidence="10 11">
    <name type="scientific">Methanobrevibacter oralis</name>
    <dbReference type="NCBI Taxonomy" id="66851"/>
    <lineage>
        <taxon>Archaea</taxon>
        <taxon>Methanobacteriati</taxon>
        <taxon>Methanobacteriota</taxon>
        <taxon>Methanomada group</taxon>
        <taxon>Methanobacteria</taxon>
        <taxon>Methanobacteriales</taxon>
        <taxon>Methanobacteriaceae</taxon>
        <taxon>Methanobrevibacter</taxon>
    </lineage>
</organism>
<comment type="cofactor">
    <cofactor evidence="7 8">
        <name>Fe(3+)</name>
        <dbReference type="ChEBI" id="CHEBI:29034"/>
    </cofactor>
    <text evidence="7 8">Binds 1 Fe(3+) ion per subunit.</text>
</comment>
<dbReference type="PANTHER" id="PTHR47627:SF1">
    <property type="entry name" value="RUBREDOXIN-1-RELATED"/>
    <property type="match status" value="1"/>
</dbReference>
<keyword evidence="3 7" id="KW-0813">Transport</keyword>
<dbReference type="EMBL" id="LWMU01000136">
    <property type="protein sequence ID" value="KZX09917.1"/>
    <property type="molecule type" value="Genomic_DNA"/>
</dbReference>
<dbReference type="InterPro" id="IPR024934">
    <property type="entry name" value="Rubredoxin-like_dom"/>
</dbReference>
<dbReference type="PIRSF" id="PIRSF000071">
    <property type="entry name" value="Rubredoxin"/>
    <property type="match status" value="1"/>
</dbReference>
<dbReference type="Pfam" id="PF00301">
    <property type="entry name" value="Rubredoxin"/>
    <property type="match status" value="1"/>
</dbReference>
<dbReference type="AlphaFoldDB" id="A0A166BZ13"/>
<proteinExistence type="inferred from homology"/>
<dbReference type="Gene3D" id="2.20.28.10">
    <property type="match status" value="1"/>
</dbReference>
<dbReference type="InterPro" id="IPR050526">
    <property type="entry name" value="Rubredoxin_ET"/>
</dbReference>
<accession>A0A166BZ13</accession>
<evidence type="ECO:0000313" key="11">
    <source>
        <dbReference type="Proteomes" id="UP000077428"/>
    </source>
</evidence>
<dbReference type="FunFam" id="2.20.28.10:FF:000001">
    <property type="entry name" value="Rubredoxin"/>
    <property type="match status" value="1"/>
</dbReference>
<evidence type="ECO:0000256" key="6">
    <source>
        <dbReference type="ARBA" id="ARBA00023004"/>
    </source>
</evidence>
<dbReference type="PANTHER" id="PTHR47627">
    <property type="entry name" value="RUBREDOXIN"/>
    <property type="match status" value="1"/>
</dbReference>
<keyword evidence="5 7" id="KW-0249">Electron transport</keyword>
<feature type="binding site" evidence="8">
    <location>
        <position position="6"/>
    </location>
    <ligand>
        <name>Fe cation</name>
        <dbReference type="ChEBI" id="CHEBI:24875"/>
    </ligand>
</feature>
<dbReference type="InterPro" id="IPR024922">
    <property type="entry name" value="Rubredoxin"/>
</dbReference>
<dbReference type="PRINTS" id="PR00163">
    <property type="entry name" value="RUBREDOXIN"/>
</dbReference>
<keyword evidence="4 7" id="KW-0479">Metal-binding</keyword>
<dbReference type="GO" id="GO:0043448">
    <property type="term" value="P:alkane catabolic process"/>
    <property type="evidence" value="ECO:0007669"/>
    <property type="project" value="TreeGrafter"/>
</dbReference>
<keyword evidence="11" id="KW-1185">Reference proteome</keyword>
<comment type="function">
    <text evidence="1 7">Rubredoxin is a small nonheme, iron protein lacking acid-labile sulfide. Its single Fe, chelated to 4 Cys, functions as an electron acceptor and may also stabilize the conformation of the molecule.</text>
</comment>
<evidence type="ECO:0000256" key="5">
    <source>
        <dbReference type="ARBA" id="ARBA00022982"/>
    </source>
</evidence>
<feature type="binding site" evidence="8">
    <location>
        <position position="42"/>
    </location>
    <ligand>
        <name>Fe cation</name>
        <dbReference type="ChEBI" id="CHEBI:24875"/>
    </ligand>
</feature>
<comment type="similarity">
    <text evidence="2 7">Belongs to the rubredoxin family.</text>
</comment>
<dbReference type="RefSeq" id="WP_042692775.1">
    <property type="nucleotide sequence ID" value="NZ_CABMAB010000012.1"/>
</dbReference>
<keyword evidence="6 7" id="KW-0408">Iron</keyword>
<sequence>MAKWKCKLCGYIYDEEKGDLSRNVPAGTLFEDFALSYKCPKCGAGKTMFEPLE</sequence>
<evidence type="ECO:0000256" key="3">
    <source>
        <dbReference type="ARBA" id="ARBA00022448"/>
    </source>
</evidence>
<evidence type="ECO:0000259" key="9">
    <source>
        <dbReference type="PROSITE" id="PS50903"/>
    </source>
</evidence>
<name>A0A166BZ13_METOA</name>
<evidence type="ECO:0000256" key="7">
    <source>
        <dbReference type="PIRNR" id="PIRNR000071"/>
    </source>
</evidence>
<dbReference type="PATRIC" id="fig|66851.6.peg.2173"/>
<dbReference type="InterPro" id="IPR024935">
    <property type="entry name" value="Rubredoxin_dom"/>
</dbReference>
<feature type="binding site" evidence="8">
    <location>
        <position position="39"/>
    </location>
    <ligand>
        <name>Fe cation</name>
        <dbReference type="ChEBI" id="CHEBI:24875"/>
    </ligand>
</feature>
<reference evidence="11" key="1">
    <citation type="journal article" date="2016" name="Genome Announc.">
        <title>Draft Genome Sequences of Methanobrevibacter curvatus DSM11111, Methanobrevibacter cuticularis DSM11139, Methanobrevibacter filiformis DSM11501, and Methanobrevibacter oralis DSM7256.</title>
        <authorList>
            <person name="Poehlein A."/>
            <person name="Seedorf H."/>
        </authorList>
    </citation>
    <scope>NUCLEOTIDE SEQUENCE [LARGE SCALE GENOMIC DNA]</scope>
    <source>
        <strain evidence="11">DSM 7256 / JCM 30027 / ZR</strain>
    </source>
</reference>
<dbReference type="Proteomes" id="UP000077428">
    <property type="component" value="Unassembled WGS sequence"/>
</dbReference>
<protein>
    <recommendedName>
        <fullName evidence="7">Rubredoxin</fullName>
    </recommendedName>
</protein>
<feature type="domain" description="Rubredoxin-like" evidence="9">
    <location>
        <begin position="1"/>
        <end position="52"/>
    </location>
</feature>
<dbReference type="CDD" id="cd00730">
    <property type="entry name" value="rubredoxin"/>
    <property type="match status" value="1"/>
</dbReference>
<evidence type="ECO:0000256" key="4">
    <source>
        <dbReference type="ARBA" id="ARBA00022723"/>
    </source>
</evidence>
<dbReference type="OrthoDB" id="371635at2157"/>
<evidence type="ECO:0000256" key="1">
    <source>
        <dbReference type="ARBA" id="ARBA00002360"/>
    </source>
</evidence>
<comment type="caution">
    <text evidence="10">The sequence shown here is derived from an EMBL/GenBank/DDBJ whole genome shotgun (WGS) entry which is preliminary data.</text>
</comment>
<dbReference type="GO" id="GO:0009055">
    <property type="term" value="F:electron transfer activity"/>
    <property type="evidence" value="ECO:0007669"/>
    <property type="project" value="InterPro"/>
</dbReference>
<evidence type="ECO:0000256" key="8">
    <source>
        <dbReference type="PIRSR" id="PIRSR000071-1"/>
    </source>
</evidence>
<dbReference type="GO" id="GO:0005506">
    <property type="term" value="F:iron ion binding"/>
    <property type="evidence" value="ECO:0007669"/>
    <property type="project" value="InterPro"/>
</dbReference>
<dbReference type="SUPFAM" id="SSF57802">
    <property type="entry name" value="Rubredoxin-like"/>
    <property type="match status" value="1"/>
</dbReference>